<dbReference type="PANTHER" id="PTHR43788:SF6">
    <property type="entry name" value="DNA HELICASE B"/>
    <property type="match status" value="1"/>
</dbReference>
<dbReference type="Gene3D" id="2.30.30.780">
    <property type="match status" value="1"/>
</dbReference>
<dbReference type="RefSeq" id="YP_009011670.1">
    <property type="nucleotide sequence ID" value="NC_023688.1"/>
</dbReference>
<evidence type="ECO:0000256" key="2">
    <source>
        <dbReference type="ARBA" id="ARBA00022840"/>
    </source>
</evidence>
<reference evidence="4 5" key="1">
    <citation type="journal article" date="2010" name="Virol. J.">
        <title>Genomes of the T4-related bacteriophages as windows on microbial genome evolution.</title>
        <authorList>
            <person name="Petrov V.M."/>
            <person name="Ratnayaka S."/>
            <person name="Nolan J.M."/>
            <person name="Miller E.S."/>
            <person name="Karam J.D."/>
        </authorList>
    </citation>
    <scope>NUCLEOTIDE SEQUENCE [LARGE SCALE GENOMIC DNA]</scope>
</reference>
<dbReference type="CDD" id="cd17933">
    <property type="entry name" value="DEXSc_RecD-like"/>
    <property type="match status" value="1"/>
</dbReference>
<evidence type="ECO:0000259" key="3">
    <source>
        <dbReference type="Pfam" id="PF18343"/>
    </source>
</evidence>
<gene>
    <name evidence="4" type="primary">dda</name>
    <name evidence="4" type="ORF">PX29p241</name>
</gene>
<dbReference type="Pfam" id="PF18343">
    <property type="entry name" value="SH3_14"/>
    <property type="match status" value="1"/>
</dbReference>
<dbReference type="Pfam" id="PF13604">
    <property type="entry name" value="AAA_30"/>
    <property type="match status" value="1"/>
</dbReference>
<organism evidence="4 5">
    <name type="scientific">Aeromonas phage PX29</name>
    <dbReference type="NCBI Taxonomy" id="926067"/>
    <lineage>
        <taxon>Viruses</taxon>
        <taxon>Duplodnaviria</taxon>
        <taxon>Heunggongvirae</taxon>
        <taxon>Uroviricota</taxon>
        <taxon>Caudoviricetes</taxon>
        <taxon>Pantevenvirales</taxon>
        <taxon>Straboviridae</taxon>
        <taxon>Angelvirus</taxon>
        <taxon>Angelvirus px29</taxon>
    </lineage>
</organism>
<feature type="domain" description="Dda helicase SH3" evidence="3">
    <location>
        <begin position="267"/>
        <end position="403"/>
    </location>
</feature>
<name>E5DQH4_9CAUD</name>
<dbReference type="Proteomes" id="UP000008726">
    <property type="component" value="Segment"/>
</dbReference>
<evidence type="ECO:0000256" key="1">
    <source>
        <dbReference type="ARBA" id="ARBA00022741"/>
    </source>
</evidence>
<dbReference type="GO" id="GO:0005524">
    <property type="term" value="F:ATP binding"/>
    <property type="evidence" value="ECO:0007669"/>
    <property type="project" value="UniProtKB-KW"/>
</dbReference>
<proteinExistence type="predicted"/>
<evidence type="ECO:0000313" key="4">
    <source>
        <dbReference type="EMBL" id="ADQ52960.1"/>
    </source>
</evidence>
<dbReference type="InterPro" id="IPR050534">
    <property type="entry name" value="Coronavir_polyprotein_1ab"/>
</dbReference>
<keyword evidence="1" id="KW-0547">Nucleotide-binding</keyword>
<keyword evidence="5" id="KW-1185">Reference proteome</keyword>
<keyword evidence="2" id="KW-0067">ATP-binding</keyword>
<dbReference type="SUPFAM" id="SSF52540">
    <property type="entry name" value="P-loop containing nucleoside triphosphate hydrolases"/>
    <property type="match status" value="1"/>
</dbReference>
<sequence>MSEAESLLAKIVLTDCQKNAIGMVLSDKSHITISGPAGSGKSFLTKILIKKLLELNNGSVVACAPTHQAKIVLSKMSGMTAATIHSILKIHPDTYEDVREFKQSKSDKAKEDLKEVRYLLVDEGSMVDNDLFEILLKSVHPYCQIIAIGDKHQIQPVRHAPGEISPFFTDKRFRLAELKTIVRQQAGNPIIQVATKIRNGGWFETNWDKESGTGVLDVKSVANLMKIYLSKVKTPDDLLNYRMLAYTNDVVNRFNKAIRKQVYNTTEPFVDNEYLVMQEPVMKESEIGGETFTETLLNNGETVKIKEGSIKRQMKYISLPYVDPIQIEIATMTVIRNEVDLTEIDGDLEVELSVVWDADGQVQLDEALSYAASQYKQMGSGKATSRLWESFWQVKGMFTNTKSLGASTFHKSQGTTVIGVCVYTGDMNFAQFEIQTQLGYVGCTRAQKWVMYC</sequence>
<dbReference type="KEGG" id="vg:18560165"/>
<dbReference type="InterPro" id="IPR027417">
    <property type="entry name" value="P-loop_NTPase"/>
</dbReference>
<dbReference type="GO" id="GO:0003678">
    <property type="term" value="F:DNA helicase activity"/>
    <property type="evidence" value="ECO:0007669"/>
    <property type="project" value="UniProtKB-ARBA"/>
</dbReference>
<dbReference type="EMBL" id="GU396103">
    <property type="protein sequence ID" value="ADQ52960.1"/>
    <property type="molecule type" value="Genomic_DNA"/>
</dbReference>
<evidence type="ECO:0000313" key="5">
    <source>
        <dbReference type="Proteomes" id="UP000008726"/>
    </source>
</evidence>
<dbReference type="SMR" id="E5DQH4"/>
<dbReference type="OrthoDB" id="5394at10239"/>
<dbReference type="GeneID" id="18560165"/>
<dbReference type="PANTHER" id="PTHR43788">
    <property type="entry name" value="DNA2/NAM7 HELICASE FAMILY MEMBER"/>
    <property type="match status" value="1"/>
</dbReference>
<accession>E5DQH4</accession>
<dbReference type="InterPro" id="IPR041214">
    <property type="entry name" value="SH3_14"/>
</dbReference>
<dbReference type="Gene3D" id="3.40.50.300">
    <property type="entry name" value="P-loop containing nucleotide triphosphate hydrolases"/>
    <property type="match status" value="2"/>
</dbReference>
<keyword evidence="4" id="KW-0378">Hydrolase</keyword>
<keyword evidence="4" id="KW-0347">Helicase</keyword>
<protein>
    <submittedName>
        <fullName evidence="4">Dda DNA helicase</fullName>
    </submittedName>
</protein>